<dbReference type="SUPFAM" id="SSF51658">
    <property type="entry name" value="Xylose isomerase-like"/>
    <property type="match status" value="1"/>
</dbReference>
<dbReference type="GO" id="GO:0006289">
    <property type="term" value="P:nucleotide-excision repair"/>
    <property type="evidence" value="ECO:0007669"/>
    <property type="project" value="InterPro"/>
</dbReference>
<keyword evidence="5 8" id="KW-0378">Hydrolase</keyword>
<reference evidence="9 10" key="1">
    <citation type="journal article" date="2015" name="Genome Announc.">
        <title>Complete genome sequences for 35 biothreat assay-relevant bacillus species.</title>
        <authorList>
            <person name="Johnson S.L."/>
            <person name="Daligault H.E."/>
            <person name="Davenport K.W."/>
            <person name="Jaissle J."/>
            <person name="Frey K.G."/>
            <person name="Ladner J.T."/>
            <person name="Broomall S.M."/>
            <person name="Bishop-Lilly K.A."/>
            <person name="Bruce D.C."/>
            <person name="Gibbons H.S."/>
            <person name="Coyne S.R."/>
            <person name="Lo C.C."/>
            <person name="Meincke L."/>
            <person name="Munk A.C."/>
            <person name="Koroleva G.I."/>
            <person name="Rosenzweig C.N."/>
            <person name="Palacios G.F."/>
            <person name="Redden C.L."/>
            <person name="Minogue T.D."/>
            <person name="Chain P.S."/>
        </authorList>
    </citation>
    <scope>NUCLEOTIDE SEQUENCE [LARGE SCALE GENOMIC DNA]</scope>
    <source>
        <strain evidence="10">ATCC 14581 / DSM 32 / JCM 2506 / NBRC 15308 / NCIMB 9376 / NCTC 10342 / NRRL B-14308 / VKM B-512</strain>
    </source>
</reference>
<keyword evidence="3 8" id="KW-0227">DNA damage</keyword>
<evidence type="ECO:0000256" key="7">
    <source>
        <dbReference type="ARBA" id="ARBA00025029"/>
    </source>
</evidence>
<dbReference type="AlphaFoldDB" id="A0A0B6AJI2"/>
<dbReference type="GO" id="GO:0004519">
    <property type="term" value="F:endonuclease activity"/>
    <property type="evidence" value="ECO:0007669"/>
    <property type="project" value="UniProtKB-UniRule"/>
</dbReference>
<dbReference type="InterPro" id="IPR004601">
    <property type="entry name" value="UvdE"/>
</dbReference>
<proteinExistence type="inferred from homology"/>
<evidence type="ECO:0000256" key="4">
    <source>
        <dbReference type="ARBA" id="ARBA00022769"/>
    </source>
</evidence>
<dbReference type="GO" id="GO:0006290">
    <property type="term" value="P:pyrimidine dimer repair"/>
    <property type="evidence" value="ECO:0007669"/>
    <property type="project" value="UniProtKB-UniRule"/>
</dbReference>
<dbReference type="Pfam" id="PF03851">
    <property type="entry name" value="UvdE"/>
    <property type="match status" value="1"/>
</dbReference>
<dbReference type="EC" id="3.-.-.-" evidence="8"/>
<organism evidence="9 10">
    <name type="scientific">Priestia megaterium (strain ATCC 14581 / DSM 32 / CCUG 1817 / JCM 2506 / NBRC 15308 / NCIMB 9376 / NCTC 10342 / NRRL B-14308 / VKM B-512 / Ford 19)</name>
    <name type="common">Bacillus megaterium</name>
    <dbReference type="NCBI Taxonomy" id="1348623"/>
    <lineage>
        <taxon>Bacteria</taxon>
        <taxon>Bacillati</taxon>
        <taxon>Bacillota</taxon>
        <taxon>Bacilli</taxon>
        <taxon>Bacillales</taxon>
        <taxon>Bacillaceae</taxon>
        <taxon>Priestia</taxon>
    </lineage>
</organism>
<keyword evidence="2 8" id="KW-0255">Endonuclease</keyword>
<keyword evidence="6 8" id="KW-0234">DNA repair</keyword>
<protein>
    <recommendedName>
        <fullName evidence="8">UV DNA damage endonuclease</fullName>
        <shortName evidence="8">UV-endonuclease</shortName>
        <shortName evidence="8">UVED</shortName>
        <ecNumber evidence="8">3.-.-.-</ecNumber>
    </recommendedName>
</protein>
<accession>A0A0B6AJI2</accession>
<evidence type="ECO:0000256" key="5">
    <source>
        <dbReference type="ARBA" id="ARBA00022801"/>
    </source>
</evidence>
<dbReference type="EMBL" id="CP009920">
    <property type="protein sequence ID" value="AJI21227.1"/>
    <property type="molecule type" value="Genomic_DNA"/>
</dbReference>
<dbReference type="NCBIfam" id="TIGR00629">
    <property type="entry name" value="uvde"/>
    <property type="match status" value="1"/>
</dbReference>
<dbReference type="PANTHER" id="PTHR31290:SF5">
    <property type="entry name" value="UV-DAMAGE ENDONUCLEASE"/>
    <property type="match status" value="1"/>
</dbReference>
<evidence type="ECO:0000313" key="9">
    <source>
        <dbReference type="EMBL" id="AJI21227.1"/>
    </source>
</evidence>
<dbReference type="GeneID" id="93645648"/>
<comment type="function">
    <text evidence="7">Component in a DNA repair pathway. Removal of UV LIGHT damaged nucleotides. Recognizes pyrimidine dimers and cleave a phosphodiester bond immediately 5' to the lesion.</text>
</comment>
<evidence type="ECO:0000256" key="6">
    <source>
        <dbReference type="ARBA" id="ARBA00023204"/>
    </source>
</evidence>
<dbReference type="GO" id="GO:0016787">
    <property type="term" value="F:hydrolase activity"/>
    <property type="evidence" value="ECO:0007669"/>
    <property type="project" value="UniProtKB-KW"/>
</dbReference>
<dbReference type="HAMAP" id="MF_00606">
    <property type="entry name" value="UV_endonuclease"/>
    <property type="match status" value="1"/>
</dbReference>
<dbReference type="GO" id="GO:0009411">
    <property type="term" value="P:response to UV"/>
    <property type="evidence" value="ECO:0007669"/>
    <property type="project" value="InterPro"/>
</dbReference>
<dbReference type="HOGENOM" id="CLU_017168_0_1_9"/>
<comment type="similarity">
    <text evidence="8">Belongs to the uve1/UvsE family.</text>
</comment>
<dbReference type="InterPro" id="IPR023520">
    <property type="entry name" value="UvdE_bac"/>
</dbReference>
<keyword evidence="1 8" id="KW-0540">Nuclease</keyword>
<dbReference type="Proteomes" id="UP000031829">
    <property type="component" value="Chromosome"/>
</dbReference>
<evidence type="ECO:0000256" key="8">
    <source>
        <dbReference type="HAMAP-Rule" id="MF_00606"/>
    </source>
</evidence>
<name>A0A0B6AJI2_PRIM2</name>
<dbReference type="Gene3D" id="3.20.20.150">
    <property type="entry name" value="Divalent-metal-dependent TIM barrel enzymes"/>
    <property type="match status" value="1"/>
</dbReference>
<comment type="function">
    <text evidence="8">Component in a DNA repair pathway. Removal of UV-light damaged nucleotides. Recognizes pyrimidine dimers and cleave a phosphodiester bond immediately 5' to the lesion.</text>
</comment>
<evidence type="ECO:0000256" key="2">
    <source>
        <dbReference type="ARBA" id="ARBA00022759"/>
    </source>
</evidence>
<sequence length="317" mass="36739">MKIRFGYVSHALSLWDCSPAKTLTFTRWKKMKKDERLDKLHYVTKQNLNHTKRALHFNIAHEIMLYRLSSSLVPLATHPEVDWNYIDAFQDDWSEIGELIRNHQLRVSFHPNQFTLFTSDKKHITENAVKDMDYHYRMLEAMGVADQALINIHVGGAYGNKEKAIGRFHENIQTLPPVIKKRMTLENDDKTYTTEETLAVCEKEKVPLLFDYHHHKANEGEEPLALLLPRIFDTWKHIGLKPKIHISSPKSEKEFRSHSDYVSTDFIAPFLQIAKDIGKDFDVMIEAKLKDKALLKLVEDLASMRGVKRTGGATLVF</sequence>
<keyword evidence="4 8" id="KW-0228">DNA excision</keyword>
<evidence type="ECO:0000256" key="3">
    <source>
        <dbReference type="ARBA" id="ARBA00022763"/>
    </source>
</evidence>
<dbReference type="RefSeq" id="WP_034648247.1">
    <property type="nucleotide sequence ID" value="NZ_BCVB01000009.1"/>
</dbReference>
<dbReference type="InterPro" id="IPR036237">
    <property type="entry name" value="Xyl_isomerase-like_sf"/>
</dbReference>
<dbReference type="KEGG" id="bmeg:BG04_2182"/>
<dbReference type="PANTHER" id="PTHR31290">
    <property type="entry name" value="UV-DAMAGE ENDONUCLEASE"/>
    <property type="match status" value="1"/>
</dbReference>
<gene>
    <name evidence="9" type="primary">uvdE</name>
    <name evidence="8" type="synonym">uvsE</name>
    <name evidence="9" type="ORF">BG04_2182</name>
</gene>
<evidence type="ECO:0000313" key="10">
    <source>
        <dbReference type="Proteomes" id="UP000031829"/>
    </source>
</evidence>
<evidence type="ECO:0000256" key="1">
    <source>
        <dbReference type="ARBA" id="ARBA00022722"/>
    </source>
</evidence>